<evidence type="ECO:0000256" key="2">
    <source>
        <dbReference type="ARBA" id="ARBA00008156"/>
    </source>
</evidence>
<keyword evidence="3" id="KW-0560">Oxidoreductase</keyword>
<comment type="caution">
    <text evidence="6">The sequence shown here is derived from an EMBL/GenBank/DDBJ whole genome shotgun (WGS) entry which is preliminary data.</text>
</comment>
<feature type="domain" description="Pyrrolo-quinoline quinone repeat" evidence="5">
    <location>
        <begin position="59"/>
        <end position="138"/>
    </location>
</feature>
<evidence type="ECO:0000256" key="1">
    <source>
        <dbReference type="ARBA" id="ARBA00001931"/>
    </source>
</evidence>
<evidence type="ECO:0000259" key="5">
    <source>
        <dbReference type="Pfam" id="PF13360"/>
    </source>
</evidence>
<comment type="cofactor">
    <cofactor evidence="1">
        <name>pyrroloquinoline quinone</name>
        <dbReference type="ChEBI" id="CHEBI:58442"/>
    </cofactor>
</comment>
<dbReference type="SMART" id="SM00564">
    <property type="entry name" value="PQQ"/>
    <property type="match status" value="6"/>
</dbReference>
<accession>A0ABU8WYZ2</accession>
<dbReference type="InterPro" id="IPR011047">
    <property type="entry name" value="Quinoprotein_ADH-like_sf"/>
</dbReference>
<evidence type="ECO:0000256" key="4">
    <source>
        <dbReference type="SAM" id="SignalP"/>
    </source>
</evidence>
<keyword evidence="4" id="KW-0732">Signal</keyword>
<evidence type="ECO:0000313" key="7">
    <source>
        <dbReference type="Proteomes" id="UP001385892"/>
    </source>
</evidence>
<dbReference type="RefSeq" id="WP_340348693.1">
    <property type="nucleotide sequence ID" value="NZ_JBBKZT010000065.1"/>
</dbReference>
<dbReference type="SUPFAM" id="SSF50998">
    <property type="entry name" value="Quinoprotein alcohol dehydrogenase-like"/>
    <property type="match status" value="1"/>
</dbReference>
<sequence>MMKTGQTLHWNVLVVLLATCSAAIGADWPSAGRDLRNSRYQPEETKISPKSVGGLIKKWEFVTDGDVTANPAVDGDFVYFPDSTGSLYKVNKGSGTLVWKKAVSNYTGNPGDFARATPAISGNALILGNQSGRLLGANFGQADAAPAKLFAVDKNTGALLWSTLLDATLNSYVTHSAVVVDGTAFVGTASNEELLSAFVPKAFWQWKFRGSITAVDVATGTIKWKTYTVPEGYYGGAIWGSTGAVDRKRNLIFLATGNNYMVPQSVLNCVAGGGKSEVCMSPDNYFDSIIAVDLSTGQIKWGARGLASDAWSVACGLNVPGSITIGPGYPGVYDNCPNGNPATAGPDYDFAQGPMLFNENADPDALVGAGQKSGMFWAFRAKDGKLAWARQVAPGGVTGGLQWGSATNGKEIFVAAANSGPSTNGGGAGAQPWTLKDGSVTSAGGWASLEANTGQVRWTTKDPKGSRAEAAVSLANGVVFGCNMSPSAGTMYALDAKTGAPLWSYDSGAPCTAGPSVADGMVFWGSGTFGLFGPTGPKRVFAFGLR</sequence>
<reference evidence="6 7" key="1">
    <citation type="submission" date="2024-03" db="EMBL/GenBank/DDBJ databases">
        <title>Novel species of the genus Variovorax.</title>
        <authorList>
            <person name="Liu Q."/>
            <person name="Xin Y.-H."/>
        </authorList>
    </citation>
    <scope>NUCLEOTIDE SEQUENCE [LARGE SCALE GENOMIC DNA]</scope>
    <source>
        <strain evidence="6 7">KACC 18900</strain>
    </source>
</reference>
<protein>
    <submittedName>
        <fullName evidence="6">PQQ-binding-like beta-propeller repeat protein</fullName>
    </submittedName>
</protein>
<feature type="signal peptide" evidence="4">
    <location>
        <begin position="1"/>
        <end position="25"/>
    </location>
</feature>
<evidence type="ECO:0000256" key="3">
    <source>
        <dbReference type="ARBA" id="ARBA00023002"/>
    </source>
</evidence>
<dbReference type="InterPro" id="IPR002372">
    <property type="entry name" value="PQQ_rpt_dom"/>
</dbReference>
<dbReference type="EMBL" id="JBBKZT010000065">
    <property type="protein sequence ID" value="MEJ8852753.1"/>
    <property type="molecule type" value="Genomic_DNA"/>
</dbReference>
<organism evidence="6 7">
    <name type="scientific">Variovorax rhizosphaerae</name>
    <dbReference type="NCBI Taxonomy" id="1836200"/>
    <lineage>
        <taxon>Bacteria</taxon>
        <taxon>Pseudomonadati</taxon>
        <taxon>Pseudomonadota</taxon>
        <taxon>Betaproteobacteria</taxon>
        <taxon>Burkholderiales</taxon>
        <taxon>Comamonadaceae</taxon>
        <taxon>Variovorax</taxon>
    </lineage>
</organism>
<evidence type="ECO:0000313" key="6">
    <source>
        <dbReference type="EMBL" id="MEJ8852753.1"/>
    </source>
</evidence>
<feature type="domain" description="Pyrrolo-quinoline quinone repeat" evidence="5">
    <location>
        <begin position="448"/>
        <end position="523"/>
    </location>
</feature>
<dbReference type="PANTHER" id="PTHR32303">
    <property type="entry name" value="QUINOPROTEIN ALCOHOL DEHYDROGENASE (CYTOCHROME C)"/>
    <property type="match status" value="1"/>
</dbReference>
<dbReference type="PANTHER" id="PTHR32303:SF10">
    <property type="entry name" value="OUTER MEMBRANE PROTEIN ASSEMBLY FACTOR BAMB"/>
    <property type="match status" value="1"/>
</dbReference>
<dbReference type="Pfam" id="PF13360">
    <property type="entry name" value="PQQ_2"/>
    <property type="match status" value="2"/>
</dbReference>
<comment type="similarity">
    <text evidence="2">Belongs to the bacterial PQQ dehydrogenase family.</text>
</comment>
<name>A0ABU8WYZ2_9BURK</name>
<keyword evidence="7" id="KW-1185">Reference proteome</keyword>
<feature type="chain" id="PRO_5045373653" evidence="4">
    <location>
        <begin position="26"/>
        <end position="546"/>
    </location>
</feature>
<proteinExistence type="inferred from homology"/>
<dbReference type="Gene3D" id="2.140.10.10">
    <property type="entry name" value="Quinoprotein alcohol dehydrogenase-like superfamily"/>
    <property type="match status" value="1"/>
</dbReference>
<dbReference type="Gene3D" id="2.40.128.630">
    <property type="match status" value="1"/>
</dbReference>
<dbReference type="Proteomes" id="UP001385892">
    <property type="component" value="Unassembled WGS sequence"/>
</dbReference>
<dbReference type="InterPro" id="IPR018391">
    <property type="entry name" value="PQQ_b-propeller_rpt"/>
</dbReference>
<gene>
    <name evidence="6" type="ORF">WKW82_39610</name>
</gene>